<evidence type="ECO:0000256" key="2">
    <source>
        <dbReference type="ARBA" id="ARBA00022737"/>
    </source>
</evidence>
<dbReference type="InterPro" id="IPR051366">
    <property type="entry name" value="DEF8"/>
</dbReference>
<keyword evidence="8" id="KW-1185">Reference proteome</keyword>
<dbReference type="InterPro" id="IPR025258">
    <property type="entry name" value="RH_dom"/>
</dbReference>
<evidence type="ECO:0000313" key="7">
    <source>
        <dbReference type="EMBL" id="KAG5668046.1"/>
    </source>
</evidence>
<evidence type="ECO:0000256" key="1">
    <source>
        <dbReference type="ARBA" id="ARBA00022723"/>
    </source>
</evidence>
<dbReference type="Gene3D" id="3.30.60.20">
    <property type="match status" value="1"/>
</dbReference>
<dbReference type="PANTHER" id="PTHR12326:SF3">
    <property type="entry name" value="DIFFERENTIALLY EXPRESSED IN FDCP 8 HOMOLOG"/>
    <property type="match status" value="1"/>
</dbReference>
<comment type="similarity">
    <text evidence="5">Belongs to the DEF8 family.</text>
</comment>
<dbReference type="SMART" id="SM01175">
    <property type="entry name" value="DUF4206"/>
    <property type="match status" value="1"/>
</dbReference>
<feature type="domain" description="Phorbol-ester/DAG-type" evidence="6">
    <location>
        <begin position="335"/>
        <end position="388"/>
    </location>
</feature>
<dbReference type="InterPro" id="IPR002219">
    <property type="entry name" value="PKC_DAG/PE"/>
</dbReference>
<keyword evidence="1" id="KW-0479">Metal-binding</keyword>
<gene>
    <name evidence="7" type="ORF">PVAND_016003</name>
</gene>
<name>A0A9J6BEV5_POLVA</name>
<protein>
    <recommendedName>
        <fullName evidence="6">Phorbol-ester/DAG-type domain-containing protein</fullName>
    </recommendedName>
</protein>
<evidence type="ECO:0000256" key="3">
    <source>
        <dbReference type="ARBA" id="ARBA00022771"/>
    </source>
</evidence>
<dbReference type="Proteomes" id="UP001107558">
    <property type="component" value="Chromosome 4"/>
</dbReference>
<feature type="domain" description="Phorbol-ester/DAG-type" evidence="6">
    <location>
        <begin position="98"/>
        <end position="149"/>
    </location>
</feature>
<dbReference type="InterPro" id="IPR046349">
    <property type="entry name" value="C1-like_sf"/>
</dbReference>
<dbReference type="PANTHER" id="PTHR12326">
    <property type="entry name" value="PLECKSTRIN HOMOLOGY DOMAIN CONTAINING PROTEIN"/>
    <property type="match status" value="1"/>
</dbReference>
<dbReference type="OrthoDB" id="1918044at2759"/>
<evidence type="ECO:0000256" key="5">
    <source>
        <dbReference type="ARBA" id="ARBA00029450"/>
    </source>
</evidence>
<dbReference type="SMART" id="SM00109">
    <property type="entry name" value="C1"/>
    <property type="match status" value="2"/>
</dbReference>
<dbReference type="Pfam" id="PF13901">
    <property type="entry name" value="RH_dom"/>
    <property type="match status" value="1"/>
</dbReference>
<keyword evidence="3" id="KW-0863">Zinc-finger</keyword>
<dbReference type="GO" id="GO:0008270">
    <property type="term" value="F:zinc ion binding"/>
    <property type="evidence" value="ECO:0007669"/>
    <property type="project" value="UniProtKB-KW"/>
</dbReference>
<organism evidence="7 8">
    <name type="scientific">Polypedilum vanderplanki</name>
    <name type="common">Sleeping chironomid midge</name>
    <dbReference type="NCBI Taxonomy" id="319348"/>
    <lineage>
        <taxon>Eukaryota</taxon>
        <taxon>Metazoa</taxon>
        <taxon>Ecdysozoa</taxon>
        <taxon>Arthropoda</taxon>
        <taxon>Hexapoda</taxon>
        <taxon>Insecta</taxon>
        <taxon>Pterygota</taxon>
        <taxon>Neoptera</taxon>
        <taxon>Endopterygota</taxon>
        <taxon>Diptera</taxon>
        <taxon>Nematocera</taxon>
        <taxon>Chironomoidea</taxon>
        <taxon>Chironomidae</taxon>
        <taxon>Chironominae</taxon>
        <taxon>Polypedilum</taxon>
        <taxon>Polypedilum</taxon>
    </lineage>
</organism>
<dbReference type="SUPFAM" id="SSF57889">
    <property type="entry name" value="Cysteine-rich domain"/>
    <property type="match status" value="1"/>
</dbReference>
<keyword evidence="4" id="KW-0862">Zinc</keyword>
<dbReference type="EMBL" id="JADBJN010000004">
    <property type="protein sequence ID" value="KAG5668046.1"/>
    <property type="molecule type" value="Genomic_DNA"/>
</dbReference>
<evidence type="ECO:0000259" key="6">
    <source>
        <dbReference type="PROSITE" id="PS50081"/>
    </source>
</evidence>
<dbReference type="AlphaFoldDB" id="A0A9J6BEV5"/>
<evidence type="ECO:0000313" key="8">
    <source>
        <dbReference type="Proteomes" id="UP001107558"/>
    </source>
</evidence>
<accession>A0A9J6BEV5</accession>
<proteinExistence type="inferred from homology"/>
<evidence type="ECO:0000256" key="4">
    <source>
        <dbReference type="ARBA" id="ARBA00022833"/>
    </source>
</evidence>
<keyword evidence="2" id="KW-0677">Repeat</keyword>
<dbReference type="PROSITE" id="PS50081">
    <property type="entry name" value="ZF_DAG_PE_2"/>
    <property type="match status" value="2"/>
</dbReference>
<sequence>MSLSNSLTSLNRASSMSDSIFSVDIDDNLKSTFKNIPQMTNEELIESIEKCKNLIADSEEMSIERKWLIRKLVELRFHQVQKTAKIPEKIVSELSVNSHDFRPQKGAPSKRTFCDFCTNCIWIFQQCFTCIHCFYNAHAKCIKHVNRLCAHVTVCEKGQPEIRICPEIGLSLQLYRCAECRLPLMNKQFYLEPRKCHYSGLYFCKTCHWNNYSIVPANIVHNWDFEQRPVSRIALQEINLFYERPVIKLEQINPKLFVFIAKLGTVKTKRLQLIEMKRYLDVCKFALKEKLVDKTIGKRRYLVEGIDFYSIYDLVCVENVSMFDYLSGIIGIFKNHIMNCEICHGHGYICEYCGDKTPIFPFNDGIYKCENCNNCFHRQCITGVRRECSKCIRLKEKKNLTNENKTVENS</sequence>
<comment type="caution">
    <text evidence="7">The sequence shown here is derived from an EMBL/GenBank/DDBJ whole genome shotgun (WGS) entry which is preliminary data.</text>
</comment>
<reference evidence="7" key="1">
    <citation type="submission" date="2021-03" db="EMBL/GenBank/DDBJ databases">
        <title>Chromosome level genome of the anhydrobiotic midge Polypedilum vanderplanki.</title>
        <authorList>
            <person name="Yoshida Y."/>
            <person name="Kikawada T."/>
            <person name="Gusev O."/>
        </authorList>
    </citation>
    <scope>NUCLEOTIDE SEQUENCE</scope>
    <source>
        <strain evidence="7">NIAS01</strain>
        <tissue evidence="7">Whole body or cell culture</tissue>
    </source>
</reference>
<dbReference type="CDD" id="cd00029">
    <property type="entry name" value="C1"/>
    <property type="match status" value="1"/>
</dbReference>